<dbReference type="GO" id="GO:0003677">
    <property type="term" value="F:DNA binding"/>
    <property type="evidence" value="ECO:0007669"/>
    <property type="project" value="InterPro"/>
</dbReference>
<dbReference type="GO" id="GO:0009360">
    <property type="term" value="C:DNA polymerase III complex"/>
    <property type="evidence" value="ECO:0007669"/>
    <property type="project" value="InterPro"/>
</dbReference>
<dbReference type="Gene3D" id="3.40.50.300">
    <property type="entry name" value="P-loop containing nucleotide triphosphate hydrolases"/>
    <property type="match status" value="1"/>
</dbReference>
<dbReference type="AlphaFoldDB" id="I5B3K6"/>
<keyword evidence="3" id="KW-0808">Transferase</keyword>
<reference evidence="11 12" key="2">
    <citation type="submission" date="2012-02" db="EMBL/GenBank/DDBJ databases">
        <title>Improved High-Quality Draft sequence of Desulfobacter postgatei 2ac9.</title>
        <authorList>
            <consortium name="US DOE Joint Genome Institute"/>
            <person name="Lucas S."/>
            <person name="Han J."/>
            <person name="Lapidus A."/>
            <person name="Cheng J.-F."/>
            <person name="Goodwin L."/>
            <person name="Pitluck S."/>
            <person name="Peters L."/>
            <person name="Ovchinnikova G."/>
            <person name="Held B."/>
            <person name="Detter J.C."/>
            <person name="Han C."/>
            <person name="Tapia R."/>
            <person name="Land M."/>
            <person name="Hauser L."/>
            <person name="Kyrpides N."/>
            <person name="Ivanova N."/>
            <person name="Pagani I."/>
            <person name="Orellana R."/>
            <person name="Lovley D."/>
            <person name="Woyke T."/>
        </authorList>
    </citation>
    <scope>NUCLEOTIDE SEQUENCE [LARGE SCALE GENOMIC DNA]</scope>
    <source>
        <strain evidence="11 12">2ac9</strain>
    </source>
</reference>
<evidence type="ECO:0000313" key="12">
    <source>
        <dbReference type="Proteomes" id="UP000005778"/>
    </source>
</evidence>
<evidence type="ECO:0000259" key="9">
    <source>
        <dbReference type="Pfam" id="PF06144"/>
    </source>
</evidence>
<comment type="catalytic activity">
    <reaction evidence="8">
        <text>DNA(n) + a 2'-deoxyribonucleoside 5'-triphosphate = DNA(n+1) + diphosphate</text>
        <dbReference type="Rhea" id="RHEA:22508"/>
        <dbReference type="Rhea" id="RHEA-COMP:17339"/>
        <dbReference type="Rhea" id="RHEA-COMP:17340"/>
        <dbReference type="ChEBI" id="CHEBI:33019"/>
        <dbReference type="ChEBI" id="CHEBI:61560"/>
        <dbReference type="ChEBI" id="CHEBI:173112"/>
        <dbReference type="EC" id="2.7.7.7"/>
    </reaction>
</comment>
<feature type="domain" description="DNA polymerase III delta subunit-like C-terminal" evidence="10">
    <location>
        <begin position="240"/>
        <end position="293"/>
    </location>
</feature>
<dbReference type="SUPFAM" id="SSF52540">
    <property type="entry name" value="P-loop containing nucleoside triphosphate hydrolases"/>
    <property type="match status" value="1"/>
</dbReference>
<sequence length="422" mass="46061">MAPVKNLVTYKSLAGSLDALSKADTLKTVLICGESFLVRKALDTLVPILLKGESKQFGFDLLDGKTTPVGEIAEQAGTFSFLGTRKVIAVKDAPLFVLKASAGEISYSDKDLQVLIRLVEEGIPDNHVLVFTTGTPDRRKKIYKLILEHGLVVDCSVATGARKADIEEQQAVLQDISRQMLLKTGKQMAPDAFAALVDQTGFNPELFANAIEKLLTYTGGGNRISVADVGAVVHKDKKDPIFTLTNAVMDRDVSTALTVLSGLLSDGFHPLQILKTFENQIRRLLAIKCFTTSLNTGRAGGSSLKYMQFNAFKQMLLPAMMDWDSNALKADEEKMGLFMVGNDKDETRSGKLPVNDLLLAPNPKNAYPIFQNFLKSENFALEELTCALSTLADLDYRIKSSGGDTVTGLENFIMVLCRRPGK</sequence>
<dbReference type="EC" id="2.7.7.7" evidence="1"/>
<protein>
    <recommendedName>
        <fullName evidence="2">DNA polymerase III subunit delta</fullName>
        <ecNumber evidence="1">2.7.7.7</ecNumber>
    </recommendedName>
</protein>
<dbReference type="GO" id="GO:0006261">
    <property type="term" value="P:DNA-templated DNA replication"/>
    <property type="evidence" value="ECO:0007669"/>
    <property type="project" value="TreeGrafter"/>
</dbReference>
<dbReference type="Pfam" id="PF21694">
    <property type="entry name" value="DNA_pol3_delta_C"/>
    <property type="match status" value="1"/>
</dbReference>
<evidence type="ECO:0000256" key="2">
    <source>
        <dbReference type="ARBA" id="ARBA00017703"/>
    </source>
</evidence>
<dbReference type="SUPFAM" id="SSF48019">
    <property type="entry name" value="post-AAA+ oligomerization domain-like"/>
    <property type="match status" value="1"/>
</dbReference>
<dbReference type="InterPro" id="IPR008921">
    <property type="entry name" value="DNA_pol3_clamp-load_cplx_C"/>
</dbReference>
<evidence type="ECO:0000256" key="3">
    <source>
        <dbReference type="ARBA" id="ARBA00022679"/>
    </source>
</evidence>
<dbReference type="GO" id="GO:0003887">
    <property type="term" value="F:DNA-directed DNA polymerase activity"/>
    <property type="evidence" value="ECO:0007669"/>
    <property type="project" value="UniProtKB-KW"/>
</dbReference>
<evidence type="ECO:0000256" key="6">
    <source>
        <dbReference type="ARBA" id="ARBA00022932"/>
    </source>
</evidence>
<evidence type="ECO:0000256" key="5">
    <source>
        <dbReference type="ARBA" id="ARBA00022705"/>
    </source>
</evidence>
<accession>I5B3K6</accession>
<dbReference type="STRING" id="879212.DespoDRAFT_02185"/>
<dbReference type="eggNOG" id="COG1466">
    <property type="taxonomic scope" value="Bacteria"/>
</dbReference>
<dbReference type="OrthoDB" id="5430039at2"/>
<proteinExistence type="inferred from homology"/>
<keyword evidence="6" id="KW-0239">DNA-directed DNA polymerase</keyword>
<dbReference type="Pfam" id="PF06144">
    <property type="entry name" value="DNA_pol3_delta"/>
    <property type="match status" value="1"/>
</dbReference>
<dbReference type="Proteomes" id="UP000005778">
    <property type="component" value="Chromosome"/>
</dbReference>
<evidence type="ECO:0000256" key="4">
    <source>
        <dbReference type="ARBA" id="ARBA00022695"/>
    </source>
</evidence>
<dbReference type="RefSeq" id="WP_004073463.1">
    <property type="nucleotide sequence ID" value="NZ_CM001488.1"/>
</dbReference>
<organism evidence="11 12">
    <name type="scientific">Desulfobacter postgatei 2ac9</name>
    <dbReference type="NCBI Taxonomy" id="879212"/>
    <lineage>
        <taxon>Bacteria</taxon>
        <taxon>Pseudomonadati</taxon>
        <taxon>Thermodesulfobacteriota</taxon>
        <taxon>Desulfobacteria</taxon>
        <taxon>Desulfobacterales</taxon>
        <taxon>Desulfobacteraceae</taxon>
        <taxon>Desulfobacter</taxon>
    </lineage>
</organism>
<dbReference type="HOGENOM" id="CLU_044694_6_0_7"/>
<reference evidence="11 12" key="1">
    <citation type="submission" date="2011-09" db="EMBL/GenBank/DDBJ databases">
        <authorList>
            <consortium name="US DOE Joint Genome Institute (JGI-PGF)"/>
            <person name="Lucas S."/>
            <person name="Han J."/>
            <person name="Lapidus A."/>
            <person name="Cheng J.-F."/>
            <person name="Goodwin L."/>
            <person name="Pitluck S."/>
            <person name="Peters L."/>
            <person name="Land M.L."/>
            <person name="Hauser L."/>
            <person name="Orellana R."/>
            <person name="Lovley D."/>
            <person name="Woyke T.J."/>
        </authorList>
    </citation>
    <scope>NUCLEOTIDE SEQUENCE [LARGE SCALE GENOMIC DNA]</scope>
    <source>
        <strain evidence="11 12">2ac9</strain>
    </source>
</reference>
<dbReference type="InterPro" id="IPR010372">
    <property type="entry name" value="DNA_pol3_delta_N"/>
</dbReference>
<evidence type="ECO:0000259" key="10">
    <source>
        <dbReference type="Pfam" id="PF21694"/>
    </source>
</evidence>
<gene>
    <name evidence="11" type="ORF">DespoDRAFT_02185</name>
</gene>
<keyword evidence="12" id="KW-1185">Reference proteome</keyword>
<keyword evidence="5" id="KW-0235">DNA replication</keyword>
<dbReference type="InterPro" id="IPR048466">
    <property type="entry name" value="DNA_pol3_delta-like_C"/>
</dbReference>
<dbReference type="InterPro" id="IPR005790">
    <property type="entry name" value="DNA_polIII_delta"/>
</dbReference>
<dbReference type="NCBIfam" id="TIGR01128">
    <property type="entry name" value="holA"/>
    <property type="match status" value="1"/>
</dbReference>
<comment type="similarity">
    <text evidence="7">Belongs to the DNA polymerase HolA subunit family.</text>
</comment>
<dbReference type="PANTHER" id="PTHR34388">
    <property type="entry name" value="DNA POLYMERASE III SUBUNIT DELTA"/>
    <property type="match status" value="1"/>
</dbReference>
<dbReference type="Gene3D" id="1.10.8.60">
    <property type="match status" value="1"/>
</dbReference>
<dbReference type="Gene3D" id="1.20.272.10">
    <property type="match status" value="1"/>
</dbReference>
<dbReference type="EMBL" id="CM001488">
    <property type="protein sequence ID" value="EIM64069.1"/>
    <property type="molecule type" value="Genomic_DNA"/>
</dbReference>
<evidence type="ECO:0000256" key="1">
    <source>
        <dbReference type="ARBA" id="ARBA00012417"/>
    </source>
</evidence>
<dbReference type="PANTHER" id="PTHR34388:SF1">
    <property type="entry name" value="DNA POLYMERASE III SUBUNIT DELTA"/>
    <property type="match status" value="1"/>
</dbReference>
<evidence type="ECO:0000256" key="7">
    <source>
        <dbReference type="ARBA" id="ARBA00034754"/>
    </source>
</evidence>
<keyword evidence="4" id="KW-0548">Nucleotidyltransferase</keyword>
<feature type="domain" description="DNA polymerase III delta N-terminal" evidence="9">
    <location>
        <begin position="31"/>
        <end position="155"/>
    </location>
</feature>
<evidence type="ECO:0000256" key="8">
    <source>
        <dbReference type="ARBA" id="ARBA00049244"/>
    </source>
</evidence>
<name>I5B3K6_9BACT</name>
<evidence type="ECO:0000313" key="11">
    <source>
        <dbReference type="EMBL" id="EIM64069.1"/>
    </source>
</evidence>
<dbReference type="InterPro" id="IPR027417">
    <property type="entry name" value="P-loop_NTPase"/>
</dbReference>